<accession>A0ABP8CIH5</accession>
<dbReference type="Proteomes" id="UP001501496">
    <property type="component" value="Unassembled WGS sequence"/>
</dbReference>
<keyword evidence="2" id="KW-1185">Reference proteome</keyword>
<gene>
    <name evidence="1" type="ORF">GCM10022291_34920</name>
</gene>
<dbReference type="EMBL" id="BAABCA010000010">
    <property type="protein sequence ID" value="GAA4239669.1"/>
    <property type="molecule type" value="Genomic_DNA"/>
</dbReference>
<name>A0ABP8CIH5_9FLAO</name>
<protein>
    <recommendedName>
        <fullName evidence="3">DUF2007 domain-containing protein</fullName>
    </recommendedName>
</protein>
<organism evidence="1 2">
    <name type="scientific">Postechiella marina</name>
    <dbReference type="NCBI Taxonomy" id="943941"/>
    <lineage>
        <taxon>Bacteria</taxon>
        <taxon>Pseudomonadati</taxon>
        <taxon>Bacteroidota</taxon>
        <taxon>Flavobacteriia</taxon>
        <taxon>Flavobacteriales</taxon>
        <taxon>Flavobacteriaceae</taxon>
        <taxon>Postechiella</taxon>
    </lineage>
</organism>
<comment type="caution">
    <text evidence="1">The sequence shown here is derived from an EMBL/GenBank/DDBJ whole genome shotgun (WGS) entry which is preliminary data.</text>
</comment>
<proteinExistence type="predicted"/>
<evidence type="ECO:0008006" key="3">
    <source>
        <dbReference type="Google" id="ProtNLM"/>
    </source>
</evidence>
<evidence type="ECO:0000313" key="2">
    <source>
        <dbReference type="Proteomes" id="UP001501496"/>
    </source>
</evidence>
<evidence type="ECO:0000313" key="1">
    <source>
        <dbReference type="EMBL" id="GAA4239669.1"/>
    </source>
</evidence>
<sequence>MLNYIKVFSGNFTEVQRIFNELKSLNICAIIREKSMVDRLASSASSNQGPQQILVHKEEHNRAITIIKDLIAKYTKN</sequence>
<dbReference type="RefSeq" id="WP_344789655.1">
    <property type="nucleotide sequence ID" value="NZ_BAABCA010000010.1"/>
</dbReference>
<reference evidence="2" key="1">
    <citation type="journal article" date="2019" name="Int. J. Syst. Evol. Microbiol.">
        <title>The Global Catalogue of Microorganisms (GCM) 10K type strain sequencing project: providing services to taxonomists for standard genome sequencing and annotation.</title>
        <authorList>
            <consortium name="The Broad Institute Genomics Platform"/>
            <consortium name="The Broad Institute Genome Sequencing Center for Infectious Disease"/>
            <person name="Wu L."/>
            <person name="Ma J."/>
        </authorList>
    </citation>
    <scope>NUCLEOTIDE SEQUENCE [LARGE SCALE GENOMIC DNA]</scope>
    <source>
        <strain evidence="2">JCM 17630</strain>
    </source>
</reference>